<proteinExistence type="predicted"/>
<name>A0ABU0CXF9_9BACI</name>
<sequence length="64" mass="6540">MLYQQPMLPEGTLAGKVSIITGGVSGLVPQEVANPASYRVSDYADYVSGACIVIDGAGSIHKGS</sequence>
<dbReference type="RefSeq" id="WP_307343159.1">
    <property type="nucleotide sequence ID" value="NZ_JAUSUQ010000020.1"/>
</dbReference>
<dbReference type="EMBL" id="JAUSUQ010000020">
    <property type="protein sequence ID" value="MDQ0340834.1"/>
    <property type="molecule type" value="Genomic_DNA"/>
</dbReference>
<keyword evidence="2" id="KW-1185">Reference proteome</keyword>
<gene>
    <name evidence="1" type="ORF">J2S00_003674</name>
</gene>
<accession>A0ABU0CXF9</accession>
<evidence type="ECO:0000313" key="1">
    <source>
        <dbReference type="EMBL" id="MDQ0340834.1"/>
    </source>
</evidence>
<organism evidence="1 2">
    <name type="scientific">Caldalkalibacillus uzonensis</name>
    <dbReference type="NCBI Taxonomy" id="353224"/>
    <lineage>
        <taxon>Bacteria</taxon>
        <taxon>Bacillati</taxon>
        <taxon>Bacillota</taxon>
        <taxon>Bacilli</taxon>
        <taxon>Bacillales</taxon>
        <taxon>Bacillaceae</taxon>
        <taxon>Caldalkalibacillus</taxon>
    </lineage>
</organism>
<dbReference type="Proteomes" id="UP001232445">
    <property type="component" value="Unassembled WGS sequence"/>
</dbReference>
<comment type="caution">
    <text evidence="1">The sequence shown here is derived from an EMBL/GenBank/DDBJ whole genome shotgun (WGS) entry which is preliminary data.</text>
</comment>
<protein>
    <submittedName>
        <fullName evidence="1">NAD(P)-dependent dehydrogenase (Short-subunit alcohol dehydrogenase family)</fullName>
    </submittedName>
</protein>
<evidence type="ECO:0000313" key="2">
    <source>
        <dbReference type="Proteomes" id="UP001232445"/>
    </source>
</evidence>
<reference evidence="1 2" key="1">
    <citation type="submission" date="2023-07" db="EMBL/GenBank/DDBJ databases">
        <title>Genomic Encyclopedia of Type Strains, Phase IV (KMG-IV): sequencing the most valuable type-strain genomes for metagenomic binning, comparative biology and taxonomic classification.</title>
        <authorList>
            <person name="Goeker M."/>
        </authorList>
    </citation>
    <scope>NUCLEOTIDE SEQUENCE [LARGE SCALE GENOMIC DNA]</scope>
    <source>
        <strain evidence="1 2">DSM 17740</strain>
    </source>
</reference>